<proteinExistence type="predicted"/>
<dbReference type="AlphaFoldDB" id="A0A6N3EPF6"/>
<protein>
    <recommendedName>
        <fullName evidence="2">DUF4393 domain-containing protein</fullName>
    </recommendedName>
</protein>
<dbReference type="EMBL" id="CACRUM010000068">
    <property type="protein sequence ID" value="VYU42862.1"/>
    <property type="molecule type" value="Genomic_DNA"/>
</dbReference>
<organism evidence="1">
    <name type="scientific">Roseburia intestinalis</name>
    <dbReference type="NCBI Taxonomy" id="166486"/>
    <lineage>
        <taxon>Bacteria</taxon>
        <taxon>Bacillati</taxon>
        <taxon>Bacillota</taxon>
        <taxon>Clostridia</taxon>
        <taxon>Lachnospirales</taxon>
        <taxon>Lachnospiraceae</taxon>
        <taxon>Roseburia</taxon>
    </lineage>
</organism>
<evidence type="ECO:0008006" key="2">
    <source>
        <dbReference type="Google" id="ProtNLM"/>
    </source>
</evidence>
<evidence type="ECO:0000313" key="1">
    <source>
        <dbReference type="EMBL" id="VYU42862.1"/>
    </source>
</evidence>
<accession>A0A6N3EPF6</accession>
<sequence>MLDEQLNELASIVKNDDLKEYAGDAFWNLIQAVISKDPISGTLAAKDVKQIVFHMPTVIFWNKIKRFLQGTYKDYGEQVKMASRFNNDNEKYVEFVKNQIYLIDKLEDDMKVDCFAMLTRCLLLQEIENSLYFKLAQIINQCTLFELEYIRKVGINEKQKNSAMVSSLYQYGLVEQDSNETEVYYIFSGFGKALKGNCLNYGDDTKCEVFKTYNNVSPLSISEPALMGDIKQLFIEKVDR</sequence>
<reference evidence="1" key="1">
    <citation type="submission" date="2019-11" db="EMBL/GenBank/DDBJ databases">
        <authorList>
            <person name="Feng L."/>
        </authorList>
    </citation>
    <scope>NUCLEOTIDE SEQUENCE</scope>
    <source>
        <strain evidence="1">RintestinalisLFYP67</strain>
    </source>
</reference>
<dbReference type="RefSeq" id="WP_422046750.1">
    <property type="nucleotide sequence ID" value="NZ_CACRUM010000068.1"/>
</dbReference>
<gene>
    <name evidence="1" type="ORF">RILFYP67_00154</name>
</gene>
<name>A0A6N3EPF6_9FIRM</name>